<dbReference type="RefSeq" id="WP_072088958.1">
    <property type="nucleotide sequence ID" value="NZ_CABHXT010000230.1"/>
</dbReference>
<sequence>MIKEAIMKKPLLILGAMVLLQSAPSAESAGTISGTLGATLTIIKGCYLNDSSAPGGLTNLGTISFGSVPDLNVQIKQPYSSTANGTLNLYCSAGTAYSIGIDNGAHVTGTQRRLAGGSSEFVNYNLYNDDAYSVPWTTTGAGLLSGTATAIATPIPLTVYAQVPVQATPSVSTYTDTVNVTVSW</sequence>
<dbReference type="AlphaFoldDB" id="A0A8D4N6L6"/>
<evidence type="ECO:0000259" key="2">
    <source>
        <dbReference type="Pfam" id="PF05229"/>
    </source>
</evidence>
<dbReference type="Proteomes" id="UP000265864">
    <property type="component" value="Chromosome"/>
</dbReference>
<gene>
    <name evidence="3" type="ORF">DXZ79_11575</name>
</gene>
<reference evidence="3 4" key="1">
    <citation type="submission" date="2018-09" db="EMBL/GenBank/DDBJ databases">
        <title>Yersinia kristensenii subsp. rochesterensis subsp. nov., Isolated from Human Feces.</title>
        <authorList>
            <person name="Cunningham S.A."/>
            <person name="Jeraldo P."/>
            <person name="Patel R."/>
        </authorList>
    </citation>
    <scope>NUCLEOTIDE SEQUENCE [LARGE SCALE GENOMIC DNA]</scope>
    <source>
        <strain evidence="3 4">ATCC BAA-2637</strain>
    </source>
</reference>
<dbReference type="EMBL" id="CP032482">
    <property type="protein sequence ID" value="AYD44273.1"/>
    <property type="molecule type" value="Genomic_DNA"/>
</dbReference>
<feature type="signal peptide" evidence="1">
    <location>
        <begin position="1"/>
        <end position="28"/>
    </location>
</feature>
<accession>A0A8D4N6L6</accession>
<dbReference type="InterPro" id="IPR053167">
    <property type="entry name" value="Spore_coat_component"/>
</dbReference>
<feature type="chain" id="PRO_5034499216" evidence="1">
    <location>
        <begin position="29"/>
        <end position="184"/>
    </location>
</feature>
<keyword evidence="1" id="KW-0732">Signal</keyword>
<dbReference type="SMART" id="SM00972">
    <property type="entry name" value="SCPU"/>
    <property type="match status" value="1"/>
</dbReference>
<evidence type="ECO:0000313" key="4">
    <source>
        <dbReference type="Proteomes" id="UP000265864"/>
    </source>
</evidence>
<evidence type="ECO:0000313" key="3">
    <source>
        <dbReference type="EMBL" id="AYD44273.1"/>
    </source>
</evidence>
<dbReference type="Pfam" id="PF05229">
    <property type="entry name" value="SCPU"/>
    <property type="match status" value="1"/>
</dbReference>
<dbReference type="InterPro" id="IPR007893">
    <property type="entry name" value="Spore_coat_U/FanG"/>
</dbReference>
<feature type="domain" description="Spore coat protein U/FanG" evidence="2">
    <location>
        <begin position="34"/>
        <end position="181"/>
    </location>
</feature>
<name>A0A8D4N6L6_9GAMM</name>
<evidence type="ECO:0000256" key="1">
    <source>
        <dbReference type="SAM" id="SignalP"/>
    </source>
</evidence>
<dbReference type="PANTHER" id="PTHR37089">
    <property type="entry name" value="PROTEIN U-RELATED"/>
    <property type="match status" value="1"/>
</dbReference>
<proteinExistence type="predicted"/>
<dbReference type="GeneID" id="82551399"/>
<dbReference type="PANTHER" id="PTHR37089:SF4">
    <property type="entry name" value="EXPORTED PROTEIN"/>
    <property type="match status" value="1"/>
</dbReference>
<protein>
    <submittedName>
        <fullName evidence="3">Spore coat U domain-containing protein</fullName>
    </submittedName>
</protein>
<organism evidence="3 4">
    <name type="scientific">Yersinia rochesterensis</name>
    <dbReference type="NCBI Taxonomy" id="1604335"/>
    <lineage>
        <taxon>Bacteria</taxon>
        <taxon>Pseudomonadati</taxon>
        <taxon>Pseudomonadota</taxon>
        <taxon>Gammaproteobacteria</taxon>
        <taxon>Enterobacterales</taxon>
        <taxon>Yersiniaceae</taxon>
        <taxon>Yersinia</taxon>
    </lineage>
</organism>